<proteinExistence type="predicted"/>
<comment type="caution">
    <text evidence="2">The sequence shown here is derived from an EMBL/GenBank/DDBJ whole genome shotgun (WGS) entry which is preliminary data.</text>
</comment>
<dbReference type="RefSeq" id="WP_339587662.1">
    <property type="nucleotide sequence ID" value="NZ_JBBHJZ010000002.1"/>
</dbReference>
<evidence type="ECO:0000313" key="2">
    <source>
        <dbReference type="EMBL" id="MEJ5977731.1"/>
    </source>
</evidence>
<evidence type="ECO:0000256" key="1">
    <source>
        <dbReference type="SAM" id="SignalP"/>
    </source>
</evidence>
<accession>A0ABU8RXH1</accession>
<sequence length="323" mass="35802">MTRLALALLLAVGLPASTLAEPPAAKPVAAEARFVPTFAPPLGQPLLYRLTTERSTPVVKTQAVFDQQVVFERLGDDGFVMRFQWLRVTQGGRSYDLAKDIDSFPVEARAMFAPMAMELDANGRPLRMRDWQKLREGLIDMSPLMARGLEDDPARRAATESFLRNFLKRYAALSAEEAVNHMVRGWPQVLAELGSEVELGREAQSIMQAPSPFSAEPIDYATAVIWTRTDEGRTLHLTRRSTPSPEGLRAVGEGLTSAVKQFRPPGKRADPAEIRRMFADMKLSMQTEIDFDRATGLLRKAVFEKSATTNGQQGTDRITLTAL</sequence>
<feature type="chain" id="PRO_5045648861" evidence="1">
    <location>
        <begin position="21"/>
        <end position="323"/>
    </location>
</feature>
<evidence type="ECO:0000313" key="3">
    <source>
        <dbReference type="Proteomes" id="UP001361239"/>
    </source>
</evidence>
<organism evidence="2 3">
    <name type="scientific">Novosphingobium anseongense</name>
    <dbReference type="NCBI Taxonomy" id="3133436"/>
    <lineage>
        <taxon>Bacteria</taxon>
        <taxon>Pseudomonadati</taxon>
        <taxon>Pseudomonadota</taxon>
        <taxon>Alphaproteobacteria</taxon>
        <taxon>Sphingomonadales</taxon>
        <taxon>Sphingomonadaceae</taxon>
        <taxon>Novosphingobium</taxon>
    </lineage>
</organism>
<keyword evidence="1" id="KW-0732">Signal</keyword>
<keyword evidence="3" id="KW-1185">Reference proteome</keyword>
<dbReference type="Proteomes" id="UP001361239">
    <property type="component" value="Unassembled WGS sequence"/>
</dbReference>
<protein>
    <submittedName>
        <fullName evidence="2">Uncharacterized protein</fullName>
    </submittedName>
</protein>
<gene>
    <name evidence="2" type="ORF">WG901_13870</name>
</gene>
<name>A0ABU8RXH1_9SPHN</name>
<reference evidence="2 3" key="1">
    <citation type="submission" date="2024-03" db="EMBL/GenBank/DDBJ databases">
        <authorList>
            <person name="Jo J.-H."/>
        </authorList>
    </citation>
    <scope>NUCLEOTIDE SEQUENCE [LARGE SCALE GENOMIC DNA]</scope>
    <source>
        <strain evidence="2 3">PS1R-30</strain>
    </source>
</reference>
<feature type="signal peptide" evidence="1">
    <location>
        <begin position="1"/>
        <end position="20"/>
    </location>
</feature>
<dbReference type="EMBL" id="JBBHJZ010000002">
    <property type="protein sequence ID" value="MEJ5977731.1"/>
    <property type="molecule type" value="Genomic_DNA"/>
</dbReference>